<organism evidence="2 3">
    <name type="scientific">Bacillus velezensis</name>
    <dbReference type="NCBI Taxonomy" id="492670"/>
    <lineage>
        <taxon>Bacteria</taxon>
        <taxon>Bacillati</taxon>
        <taxon>Bacillota</taxon>
        <taxon>Bacilli</taxon>
        <taxon>Bacillales</taxon>
        <taxon>Bacillaceae</taxon>
        <taxon>Bacillus</taxon>
        <taxon>Bacillus amyloliquefaciens group</taxon>
    </lineage>
</organism>
<feature type="transmembrane region" description="Helical" evidence="1">
    <location>
        <begin position="56"/>
        <end position="74"/>
    </location>
</feature>
<dbReference type="RefSeq" id="WP_061860734.1">
    <property type="nucleotide sequence ID" value="NZ_BDDG01000002.1"/>
</dbReference>
<gene>
    <name evidence="2" type="ORF">BACVE_003241</name>
</gene>
<keyword evidence="1" id="KW-0472">Membrane</keyword>
<protein>
    <submittedName>
        <fullName evidence="2">Uncharacterized protein</fullName>
    </submittedName>
</protein>
<keyword evidence="1" id="KW-1133">Transmembrane helix</keyword>
<feature type="transmembrane region" description="Helical" evidence="1">
    <location>
        <begin position="117"/>
        <end position="135"/>
    </location>
</feature>
<evidence type="ECO:0000313" key="2">
    <source>
        <dbReference type="EMBL" id="QOY28201.1"/>
    </source>
</evidence>
<dbReference type="AlphaFoldDB" id="A0A7H0PPM8"/>
<name>A0A7H0PPM8_BACVE</name>
<dbReference type="Proteomes" id="UP000587477">
    <property type="component" value="Chromosome"/>
</dbReference>
<keyword evidence="1" id="KW-0812">Transmembrane</keyword>
<dbReference type="EMBL" id="CP063687">
    <property type="protein sequence ID" value="QOY28201.1"/>
    <property type="molecule type" value="Genomic_DNA"/>
</dbReference>
<evidence type="ECO:0000256" key="1">
    <source>
        <dbReference type="SAM" id="Phobius"/>
    </source>
</evidence>
<sequence length="227" mass="27034">MHIIRHLEDPKVKLKLATNVSKLRKEIEKLNLSQVADLRLYAKDKYERAANFSTKASIITITIVPVFLFLNSYFNSYFNYGLGLLFKKYNINDLKPLENSNELQKDFDNISEHIIDTYVYIALGILLCVFIALFIRRINVSNTNKNFNLIDEIYEKKLKREEKFQEDYKQLRKMRAMNWRIISCVHFSDRLEILMKCPNRLEAEFFMFYELDHIKEVEVILGISEEL</sequence>
<accession>A0A7H0PPM8</accession>
<proteinExistence type="predicted"/>
<reference evidence="3" key="1">
    <citation type="submission" date="2020-10" db="EMBL/GenBank/DDBJ databases">
        <title>Complete genome sequence of Bacillus velezensis NST6.</title>
        <authorList>
            <person name="Choi J."/>
        </authorList>
    </citation>
    <scope>NUCLEOTIDE SEQUENCE [LARGE SCALE GENOMIC DNA]</scope>
    <source>
        <strain evidence="3">NST6</strain>
    </source>
</reference>
<evidence type="ECO:0000313" key="3">
    <source>
        <dbReference type="Proteomes" id="UP000587477"/>
    </source>
</evidence>